<accession>A0A242MCI3</accession>
<dbReference type="EMBL" id="NBTY01000161">
    <property type="protein sequence ID" value="OTP68849.1"/>
    <property type="molecule type" value="Genomic_DNA"/>
</dbReference>
<evidence type="ECO:0000313" key="1">
    <source>
        <dbReference type="EMBL" id="OTP68849.1"/>
    </source>
</evidence>
<sequence length="40" mass="4343">MRFGCRTGCRRGCGQIVRTCVVGRCAWAIIFAAIFGTTCT</sequence>
<evidence type="ECO:0000313" key="3">
    <source>
        <dbReference type="Proteomes" id="UP000194546"/>
    </source>
</evidence>
<dbReference type="EMBL" id="NBTZ01000100">
    <property type="protein sequence ID" value="OTP71870.1"/>
    <property type="molecule type" value="Genomic_DNA"/>
</dbReference>
<proteinExistence type="predicted"/>
<organism evidence="1 3">
    <name type="scientific">Caballeronia sordidicola</name>
    <name type="common">Burkholderia sordidicola</name>
    <dbReference type="NCBI Taxonomy" id="196367"/>
    <lineage>
        <taxon>Bacteria</taxon>
        <taxon>Pseudomonadati</taxon>
        <taxon>Pseudomonadota</taxon>
        <taxon>Betaproteobacteria</taxon>
        <taxon>Burkholderiales</taxon>
        <taxon>Burkholderiaceae</taxon>
        <taxon>Caballeronia</taxon>
    </lineage>
</organism>
<reference evidence="1 3" key="1">
    <citation type="submission" date="2017-03" db="EMBL/GenBank/DDBJ databases">
        <title>Genome analysis of strain PAMC 26510.</title>
        <authorList>
            <person name="Oh H.-M."/>
            <person name="Yang J.-A."/>
        </authorList>
    </citation>
    <scope>NUCLEOTIDE SEQUENCE [LARGE SCALE GENOMIC DNA]</scope>
    <source>
        <strain evidence="1 3">PAMC 26510</strain>
    </source>
</reference>
<comment type="caution">
    <text evidence="1">The sequence shown here is derived from an EMBL/GenBank/DDBJ whole genome shotgun (WGS) entry which is preliminary data.</text>
</comment>
<dbReference type="AlphaFoldDB" id="A0A242MCI3"/>
<name>A0A242MCI3_CABSO</name>
<gene>
    <name evidence="1" type="ORF">PAMC26510_28385</name>
    <name evidence="2" type="ORF">PAMC26577_23195</name>
</gene>
<reference evidence="2 4" key="2">
    <citation type="submission" date="2017-03" db="EMBL/GenBank/DDBJ databases">
        <title>Genome analysis of strain PAMC 26577.</title>
        <authorList>
            <person name="Oh H.-M."/>
            <person name="Yang J.-A."/>
        </authorList>
    </citation>
    <scope>NUCLEOTIDE SEQUENCE [LARGE SCALE GENOMIC DNA]</scope>
    <source>
        <strain evidence="2 4">PAMC 26577</strain>
    </source>
</reference>
<evidence type="ECO:0000313" key="2">
    <source>
        <dbReference type="EMBL" id="OTP71870.1"/>
    </source>
</evidence>
<protein>
    <submittedName>
        <fullName evidence="1">Uncharacterized protein</fullName>
    </submittedName>
</protein>
<dbReference type="Proteomes" id="UP000195221">
    <property type="component" value="Unassembled WGS sequence"/>
</dbReference>
<dbReference type="Proteomes" id="UP000194546">
    <property type="component" value="Unassembled WGS sequence"/>
</dbReference>
<evidence type="ECO:0000313" key="4">
    <source>
        <dbReference type="Proteomes" id="UP000195221"/>
    </source>
</evidence>